<dbReference type="PROSITE" id="PS51186">
    <property type="entry name" value="GNAT"/>
    <property type="match status" value="1"/>
</dbReference>
<accession>A0A5M3WIQ0</accession>
<reference evidence="2 3" key="1">
    <citation type="submission" date="2019-10" db="EMBL/GenBank/DDBJ databases">
        <title>Whole genome shotgun sequence of Acrocarpospora corrugata NBRC 13972.</title>
        <authorList>
            <person name="Ichikawa N."/>
            <person name="Kimura A."/>
            <person name="Kitahashi Y."/>
            <person name="Komaki H."/>
            <person name="Oguchi A."/>
        </authorList>
    </citation>
    <scope>NUCLEOTIDE SEQUENCE [LARGE SCALE GENOMIC DNA]</scope>
    <source>
        <strain evidence="2 3">NBRC 13972</strain>
    </source>
</reference>
<dbReference type="CDD" id="cd04301">
    <property type="entry name" value="NAT_SF"/>
    <property type="match status" value="1"/>
</dbReference>
<gene>
    <name evidence="2" type="ORF">Acor_83070</name>
</gene>
<dbReference type="AlphaFoldDB" id="A0A5M3WIQ0"/>
<dbReference type="Proteomes" id="UP000334990">
    <property type="component" value="Unassembled WGS sequence"/>
</dbReference>
<dbReference type="InterPro" id="IPR000182">
    <property type="entry name" value="GNAT_dom"/>
</dbReference>
<protein>
    <recommendedName>
        <fullName evidence="1">N-acetyltransferase domain-containing protein</fullName>
    </recommendedName>
</protein>
<dbReference type="Gene3D" id="3.40.630.30">
    <property type="match status" value="1"/>
</dbReference>
<evidence type="ECO:0000313" key="2">
    <source>
        <dbReference type="EMBL" id="GES06238.1"/>
    </source>
</evidence>
<dbReference type="GO" id="GO:0016747">
    <property type="term" value="F:acyltransferase activity, transferring groups other than amino-acyl groups"/>
    <property type="evidence" value="ECO:0007669"/>
    <property type="project" value="InterPro"/>
</dbReference>
<organism evidence="2 3">
    <name type="scientific">Acrocarpospora corrugata</name>
    <dbReference type="NCBI Taxonomy" id="35763"/>
    <lineage>
        <taxon>Bacteria</taxon>
        <taxon>Bacillati</taxon>
        <taxon>Actinomycetota</taxon>
        <taxon>Actinomycetes</taxon>
        <taxon>Streptosporangiales</taxon>
        <taxon>Streptosporangiaceae</taxon>
        <taxon>Acrocarpospora</taxon>
    </lineage>
</organism>
<evidence type="ECO:0000313" key="3">
    <source>
        <dbReference type="Proteomes" id="UP000334990"/>
    </source>
</evidence>
<proteinExistence type="predicted"/>
<evidence type="ECO:0000259" key="1">
    <source>
        <dbReference type="PROSITE" id="PS51186"/>
    </source>
</evidence>
<dbReference type="InterPro" id="IPR016181">
    <property type="entry name" value="Acyl_CoA_acyltransferase"/>
</dbReference>
<dbReference type="Pfam" id="PF00583">
    <property type="entry name" value="Acetyltransf_1"/>
    <property type="match status" value="1"/>
</dbReference>
<feature type="domain" description="N-acetyltransferase" evidence="1">
    <location>
        <begin position="102"/>
        <end position="245"/>
    </location>
</feature>
<keyword evidence="3" id="KW-1185">Reference proteome</keyword>
<dbReference type="EMBL" id="BLAD01000141">
    <property type="protein sequence ID" value="GES06238.1"/>
    <property type="molecule type" value="Genomic_DNA"/>
</dbReference>
<sequence>MPWGRDSRWMRKTATGPQGVPVISYLEGVRDGLPWADMVEVLGPEPGEVIMSQLVGWVVSVPVELGTELVERGARLIRHAHTMHCELTQALPPADSAPPPGIHFAEANAQQGEEMVPAWTAAYPPGHPDHHPREEGLGPLLRGETMGKLLPCSTVAVDESGAIVAGVLVNLWHEVPWISDVFRHPAKSPRGLGARLLRHAQLRAMADGLTTLGLAVSYANPAKRVYTRLGFIITDTSMTVIVDKV</sequence>
<comment type="caution">
    <text evidence="2">The sequence shown here is derived from an EMBL/GenBank/DDBJ whole genome shotgun (WGS) entry which is preliminary data.</text>
</comment>
<name>A0A5M3WIQ0_9ACTN</name>
<dbReference type="SUPFAM" id="SSF55729">
    <property type="entry name" value="Acyl-CoA N-acyltransferases (Nat)"/>
    <property type="match status" value="1"/>
</dbReference>